<dbReference type="KEGG" id="simp:C6571_19295"/>
<protein>
    <submittedName>
        <fullName evidence="1">Uncharacterized protein</fullName>
    </submittedName>
</protein>
<dbReference type="OrthoDB" id="8910661at2"/>
<proteinExistence type="predicted"/>
<keyword evidence="2" id="KW-1185">Reference proteome</keyword>
<evidence type="ECO:0000313" key="1">
    <source>
        <dbReference type="EMBL" id="AVO43568.1"/>
    </source>
</evidence>
<evidence type="ECO:0000313" key="2">
    <source>
        <dbReference type="Proteomes" id="UP000239326"/>
    </source>
</evidence>
<dbReference type="AlphaFoldDB" id="A0A2S0N602"/>
<accession>A0A2S0N602</accession>
<keyword evidence="1" id="KW-0614">Plasmid</keyword>
<geneLocation type="plasmid" evidence="1 2">
    <name>unnamed2</name>
</geneLocation>
<gene>
    <name evidence="1" type="ORF">C6571_19295</name>
</gene>
<reference evidence="1 2" key="1">
    <citation type="submission" date="2018-03" db="EMBL/GenBank/DDBJ databases">
        <title>Genome sequencing of Simplicispira sp.</title>
        <authorList>
            <person name="Kim S.-J."/>
            <person name="Heo J."/>
            <person name="Kwon S.-W."/>
        </authorList>
    </citation>
    <scope>NUCLEOTIDE SEQUENCE [LARGE SCALE GENOMIC DNA]</scope>
    <source>
        <strain evidence="1 2">SC1-8</strain>
        <plasmid evidence="1 2">unnamed2</plasmid>
    </source>
</reference>
<sequence length="176" mass="19955">MPRPVNHSAGAEQRAHRILQETSDIEEMRAAQAYLLPLAGLTLAQTALMLGRDRYWVSRTRNRFIRGQMPLQHGGRRHSLVPEDQELKMVKMAIVESGIDAPLIGRRSLRQHLRAVLDRLTKAEVAESTITALLDRVAPKLISGATSTELQQINYWLERVYSAEQALCQKKNIPWP</sequence>
<name>A0A2S0N602_9BURK</name>
<dbReference type="EMBL" id="CP027671">
    <property type="protein sequence ID" value="AVO43568.1"/>
    <property type="molecule type" value="Genomic_DNA"/>
</dbReference>
<organism evidence="1 2">
    <name type="scientific">Simplicispira suum</name>
    <dbReference type="NCBI Taxonomy" id="2109915"/>
    <lineage>
        <taxon>Bacteria</taxon>
        <taxon>Pseudomonadati</taxon>
        <taxon>Pseudomonadota</taxon>
        <taxon>Betaproteobacteria</taxon>
        <taxon>Burkholderiales</taxon>
        <taxon>Comamonadaceae</taxon>
        <taxon>Simplicispira</taxon>
    </lineage>
</organism>
<dbReference type="Proteomes" id="UP000239326">
    <property type="component" value="Plasmid unnamed2"/>
</dbReference>
<dbReference type="RefSeq" id="WP_106448510.1">
    <property type="nucleotide sequence ID" value="NZ_CP027671.1"/>
</dbReference>